<evidence type="ECO:0000256" key="1">
    <source>
        <dbReference type="SAM" id="Phobius"/>
    </source>
</evidence>
<dbReference type="EMBL" id="GIIL01007202">
    <property type="protein sequence ID" value="NOV50928.1"/>
    <property type="molecule type" value="Transcribed_RNA"/>
</dbReference>
<keyword evidence="1" id="KW-0812">Transmembrane</keyword>
<protein>
    <submittedName>
        <fullName evidence="2">Putative product</fullName>
    </submittedName>
</protein>
<feature type="transmembrane region" description="Helical" evidence="1">
    <location>
        <begin position="15"/>
        <end position="36"/>
    </location>
</feature>
<organism evidence="2">
    <name type="scientific">Xenopsylla cheopis</name>
    <name type="common">Oriental rat flea</name>
    <name type="synonym">Pulex cheopis</name>
    <dbReference type="NCBI Taxonomy" id="163159"/>
    <lineage>
        <taxon>Eukaryota</taxon>
        <taxon>Metazoa</taxon>
        <taxon>Ecdysozoa</taxon>
        <taxon>Arthropoda</taxon>
        <taxon>Hexapoda</taxon>
        <taxon>Insecta</taxon>
        <taxon>Pterygota</taxon>
        <taxon>Neoptera</taxon>
        <taxon>Endopterygota</taxon>
        <taxon>Siphonaptera</taxon>
        <taxon>Pulicidae</taxon>
        <taxon>Xenopsyllinae</taxon>
        <taxon>Xenopsylla</taxon>
    </lineage>
</organism>
<accession>A0A6M2E0R6</accession>
<feature type="transmembrane region" description="Helical" evidence="1">
    <location>
        <begin position="48"/>
        <end position="68"/>
    </location>
</feature>
<sequence>MLELKFKFYSPRKWFGYYFLFATAQSWGMAFAWYWFADWNSWWFEYSMGVILGGTALAILCAGLYFAILKPREQIVIK</sequence>
<proteinExistence type="predicted"/>
<evidence type="ECO:0000313" key="2">
    <source>
        <dbReference type="EMBL" id="NOV50928.1"/>
    </source>
</evidence>
<keyword evidence="1" id="KW-0472">Membrane</keyword>
<reference evidence="2" key="1">
    <citation type="submission" date="2020-03" db="EMBL/GenBank/DDBJ databases">
        <title>Transcriptomic Profiling of the Digestive Tract of the Rat Flea, Xenopsylla cheopis, Following Blood Feeding and Infection with Yersinia pestis.</title>
        <authorList>
            <person name="Bland D.M."/>
            <person name="Martens C.A."/>
            <person name="Virtaneva K."/>
            <person name="Kanakabandi K."/>
            <person name="Long D."/>
            <person name="Rosenke R."/>
            <person name="Saturday G.A."/>
            <person name="Hoyt F.H."/>
            <person name="Bruno D.P."/>
            <person name="Ribeiro J.M.C."/>
            <person name="Hinnebusch J."/>
        </authorList>
    </citation>
    <scope>NUCLEOTIDE SEQUENCE</scope>
</reference>
<name>A0A6M2E0R6_XENCH</name>
<dbReference type="AlphaFoldDB" id="A0A6M2E0R6"/>
<keyword evidence="1" id="KW-1133">Transmembrane helix</keyword>